<evidence type="ECO:0000313" key="2">
    <source>
        <dbReference type="Proteomes" id="UP000233742"/>
    </source>
</evidence>
<protein>
    <submittedName>
        <fullName evidence="1">Uncharacterized protein</fullName>
    </submittedName>
</protein>
<keyword evidence="2" id="KW-1185">Reference proteome</keyword>
<proteinExistence type="predicted"/>
<dbReference type="AlphaFoldDB" id="A0A2K9EQ07"/>
<dbReference type="KEGG" id="paro:CUV01_10345"/>
<accession>A0A2K9EQ07</accession>
<gene>
    <name evidence="1" type="ORF">CUV01_10345</name>
</gene>
<sequence>MLTGFSLASARGLTQIGDQVVLCSGEMVVLTYGPDGEPSESPHYCPDMAIGLLAAVAAPVPQIGLVPRVLSVVYGQAARLCMAAPPVTAQARDPPVVSLA</sequence>
<dbReference type="Proteomes" id="UP000233742">
    <property type="component" value="Chromosome"/>
</dbReference>
<dbReference type="EMBL" id="CP025408">
    <property type="protein sequence ID" value="AUH33735.1"/>
    <property type="molecule type" value="Genomic_DNA"/>
</dbReference>
<reference evidence="1 2" key="1">
    <citation type="submission" date="2017-12" db="EMBL/GenBank/DDBJ databases">
        <authorList>
            <person name="Hurst M.R.H."/>
        </authorList>
    </citation>
    <scope>NUCLEOTIDE SEQUENCE [LARGE SCALE GENOMIC DNA]</scope>
    <source>
        <strain evidence="1 2">BM15</strain>
    </source>
</reference>
<organism evidence="1 2">
    <name type="scientific">Paracoccus tegillarcae</name>
    <dbReference type="NCBI Taxonomy" id="1529068"/>
    <lineage>
        <taxon>Bacteria</taxon>
        <taxon>Pseudomonadati</taxon>
        <taxon>Pseudomonadota</taxon>
        <taxon>Alphaproteobacteria</taxon>
        <taxon>Rhodobacterales</taxon>
        <taxon>Paracoccaceae</taxon>
        <taxon>Paracoccus</taxon>
    </lineage>
</organism>
<evidence type="ECO:0000313" key="1">
    <source>
        <dbReference type="EMBL" id="AUH33735.1"/>
    </source>
</evidence>
<name>A0A2K9EQ07_9RHOB</name>